<gene>
    <name evidence="1" type="ORF">QBC34DRAFT_477586</name>
</gene>
<reference evidence="1" key="2">
    <citation type="submission" date="2023-05" db="EMBL/GenBank/DDBJ databases">
        <authorList>
            <consortium name="Lawrence Berkeley National Laboratory"/>
            <person name="Steindorff A."/>
            <person name="Hensen N."/>
            <person name="Bonometti L."/>
            <person name="Westerberg I."/>
            <person name="Brannstrom I.O."/>
            <person name="Guillou S."/>
            <person name="Cros-Aarteil S."/>
            <person name="Calhoun S."/>
            <person name="Haridas S."/>
            <person name="Kuo A."/>
            <person name="Mondo S."/>
            <person name="Pangilinan J."/>
            <person name="Riley R."/>
            <person name="Labutti K."/>
            <person name="Andreopoulos B."/>
            <person name="Lipzen A."/>
            <person name="Chen C."/>
            <person name="Yanf M."/>
            <person name="Daum C."/>
            <person name="Ng V."/>
            <person name="Clum A."/>
            <person name="Ohm R."/>
            <person name="Martin F."/>
            <person name="Silar P."/>
            <person name="Natvig D."/>
            <person name="Lalanne C."/>
            <person name="Gautier V."/>
            <person name="Ament-Velasquez S.L."/>
            <person name="Kruys A."/>
            <person name="Hutchinson M.I."/>
            <person name="Powell A.J."/>
            <person name="Barry K."/>
            <person name="Miller A.N."/>
            <person name="Grigoriev I.V."/>
            <person name="Debuchy R."/>
            <person name="Gladieux P."/>
            <person name="Thoren M.H."/>
            <person name="Johannesson H."/>
        </authorList>
    </citation>
    <scope>NUCLEOTIDE SEQUENCE</scope>
    <source>
        <strain evidence="1">PSN243</strain>
    </source>
</reference>
<proteinExistence type="predicted"/>
<name>A0AAV9G605_9PEZI</name>
<protein>
    <submittedName>
        <fullName evidence="1">Uncharacterized protein</fullName>
    </submittedName>
</protein>
<evidence type="ECO:0000313" key="2">
    <source>
        <dbReference type="Proteomes" id="UP001321760"/>
    </source>
</evidence>
<organism evidence="1 2">
    <name type="scientific">Podospora aff. communis PSN243</name>
    <dbReference type="NCBI Taxonomy" id="3040156"/>
    <lineage>
        <taxon>Eukaryota</taxon>
        <taxon>Fungi</taxon>
        <taxon>Dikarya</taxon>
        <taxon>Ascomycota</taxon>
        <taxon>Pezizomycotina</taxon>
        <taxon>Sordariomycetes</taxon>
        <taxon>Sordariomycetidae</taxon>
        <taxon>Sordariales</taxon>
        <taxon>Podosporaceae</taxon>
        <taxon>Podospora</taxon>
    </lineage>
</organism>
<sequence>MAQPPPFLTVPREIRDLIYREFLLIDAEDGYVYNPETGKLRTAKEQPIDLTPMYTCRQIAAEMVGAPLRLHTITFTTNDSRQAQRDAMKWEHIITHQWQAVQSSLDFVLPWTCGKTDSLTGMSDGDRALCGADQPFQSLFTHQKIQRNIIRHLMATNADIENFFSTAHWTDNLSPSGPNDPHDHDPLRFLNVGMEPWKIPTEDEMNCTIASSAALLHVIDKISNPIRTDSLQMGGDYDEPCKIRRFSAAASAIHWFHSIPSSAREHVRNILVHEDRASSAYPETHTQGLISLCEQYPQMKVERRVDIWDAVWSFAGGGEPLQDTQPPVYDAEKRGRWATALVAGWMNEASASPSNFTLVFKAYDCPERAELVFHAFVQRDVAWQVAFEEAFKSKYDNSFDAFRAPPQEPYFGKKFPALVGSLGERSSRIRCNFDTGTAWTDAQLPEIPKVQNASEAMWVKMWLKKRTKNYRRGDVTLEAWGTAGLAHIFRLNHTLEDASLIQPRRWFDKEALKWAKQWLGIKVRALPASPREVPVSENPAPPALQMSRFWALSNTRWMNDMW</sequence>
<dbReference type="Proteomes" id="UP001321760">
    <property type="component" value="Unassembled WGS sequence"/>
</dbReference>
<comment type="caution">
    <text evidence="1">The sequence shown here is derived from an EMBL/GenBank/DDBJ whole genome shotgun (WGS) entry which is preliminary data.</text>
</comment>
<keyword evidence="2" id="KW-1185">Reference proteome</keyword>
<accession>A0AAV9G605</accession>
<evidence type="ECO:0000313" key="1">
    <source>
        <dbReference type="EMBL" id="KAK4443490.1"/>
    </source>
</evidence>
<dbReference type="AlphaFoldDB" id="A0AAV9G605"/>
<reference evidence="1" key="1">
    <citation type="journal article" date="2023" name="Mol. Phylogenet. Evol.">
        <title>Genome-scale phylogeny and comparative genomics of the fungal order Sordariales.</title>
        <authorList>
            <person name="Hensen N."/>
            <person name="Bonometti L."/>
            <person name="Westerberg I."/>
            <person name="Brannstrom I.O."/>
            <person name="Guillou S."/>
            <person name="Cros-Aarteil S."/>
            <person name="Calhoun S."/>
            <person name="Haridas S."/>
            <person name="Kuo A."/>
            <person name="Mondo S."/>
            <person name="Pangilinan J."/>
            <person name="Riley R."/>
            <person name="LaButti K."/>
            <person name="Andreopoulos B."/>
            <person name="Lipzen A."/>
            <person name="Chen C."/>
            <person name="Yan M."/>
            <person name="Daum C."/>
            <person name="Ng V."/>
            <person name="Clum A."/>
            <person name="Steindorff A."/>
            <person name="Ohm R.A."/>
            <person name="Martin F."/>
            <person name="Silar P."/>
            <person name="Natvig D.O."/>
            <person name="Lalanne C."/>
            <person name="Gautier V."/>
            <person name="Ament-Velasquez S.L."/>
            <person name="Kruys A."/>
            <person name="Hutchinson M.I."/>
            <person name="Powell A.J."/>
            <person name="Barry K."/>
            <person name="Miller A.N."/>
            <person name="Grigoriev I.V."/>
            <person name="Debuchy R."/>
            <person name="Gladieux P."/>
            <person name="Hiltunen Thoren M."/>
            <person name="Johannesson H."/>
        </authorList>
    </citation>
    <scope>NUCLEOTIDE SEQUENCE</scope>
    <source>
        <strain evidence="1">PSN243</strain>
    </source>
</reference>
<dbReference type="EMBL" id="MU865992">
    <property type="protein sequence ID" value="KAK4443490.1"/>
    <property type="molecule type" value="Genomic_DNA"/>
</dbReference>